<sequence length="176" mass="19397">MLTHLDKLLTHLNHLSHVEDAVAERRRMPLEVMSELKAAMHDFTPGSLTDWRLISTEVEGLLEIEIQLLSGGNSSKFTEKQGSRFSGSPKMKSSSWGTTMGKEEGISHGGAETSGNKSEVEGRVTASRASTTSTDLAIENLASFFLLHILLQEPNLLCVTFSLLGNPDFIVKWELR</sequence>
<proteinExistence type="predicted"/>
<protein>
    <submittedName>
        <fullName evidence="2">Uncharacterized protein</fullName>
    </submittedName>
</protein>
<name>A0A9Q0GUE6_9MAGN</name>
<dbReference type="AlphaFoldDB" id="A0A9Q0GUE6"/>
<keyword evidence="3" id="KW-1185">Reference proteome</keyword>
<dbReference type="Proteomes" id="UP001141806">
    <property type="component" value="Unassembled WGS sequence"/>
</dbReference>
<feature type="compositionally biased region" description="Polar residues" evidence="1">
    <location>
        <begin position="83"/>
        <end position="98"/>
    </location>
</feature>
<evidence type="ECO:0000256" key="1">
    <source>
        <dbReference type="SAM" id="MobiDB-lite"/>
    </source>
</evidence>
<dbReference type="EMBL" id="JAMYWD010000012">
    <property type="protein sequence ID" value="KAJ4953968.1"/>
    <property type="molecule type" value="Genomic_DNA"/>
</dbReference>
<gene>
    <name evidence="2" type="ORF">NE237_030800</name>
</gene>
<evidence type="ECO:0000313" key="3">
    <source>
        <dbReference type="Proteomes" id="UP001141806"/>
    </source>
</evidence>
<reference evidence="2" key="1">
    <citation type="journal article" date="2023" name="Plant J.">
        <title>The genome of the king protea, Protea cynaroides.</title>
        <authorList>
            <person name="Chang J."/>
            <person name="Duong T.A."/>
            <person name="Schoeman C."/>
            <person name="Ma X."/>
            <person name="Roodt D."/>
            <person name="Barker N."/>
            <person name="Li Z."/>
            <person name="Van de Peer Y."/>
            <person name="Mizrachi E."/>
        </authorList>
    </citation>
    <scope>NUCLEOTIDE SEQUENCE</scope>
    <source>
        <tissue evidence="2">Young leaves</tissue>
    </source>
</reference>
<accession>A0A9Q0GUE6</accession>
<evidence type="ECO:0000313" key="2">
    <source>
        <dbReference type="EMBL" id="KAJ4953968.1"/>
    </source>
</evidence>
<comment type="caution">
    <text evidence="2">The sequence shown here is derived from an EMBL/GenBank/DDBJ whole genome shotgun (WGS) entry which is preliminary data.</text>
</comment>
<organism evidence="2 3">
    <name type="scientific">Protea cynaroides</name>
    <dbReference type="NCBI Taxonomy" id="273540"/>
    <lineage>
        <taxon>Eukaryota</taxon>
        <taxon>Viridiplantae</taxon>
        <taxon>Streptophyta</taxon>
        <taxon>Embryophyta</taxon>
        <taxon>Tracheophyta</taxon>
        <taxon>Spermatophyta</taxon>
        <taxon>Magnoliopsida</taxon>
        <taxon>Proteales</taxon>
        <taxon>Proteaceae</taxon>
        <taxon>Protea</taxon>
    </lineage>
</organism>
<feature type="region of interest" description="Disordered" evidence="1">
    <location>
        <begin position="78"/>
        <end position="126"/>
    </location>
</feature>